<organism evidence="2 3">
    <name type="scientific">candidate division TA06 bacterium DG_26</name>
    <dbReference type="NCBI Taxonomy" id="1703771"/>
    <lineage>
        <taxon>Bacteria</taxon>
        <taxon>Bacteria division TA06</taxon>
    </lineage>
</organism>
<dbReference type="EMBL" id="LIZT01000036">
    <property type="protein sequence ID" value="KPJ49919.1"/>
    <property type="molecule type" value="Genomic_DNA"/>
</dbReference>
<accession>A0A0S7WIL9</accession>
<dbReference type="SUPFAM" id="SSF55469">
    <property type="entry name" value="FMN-dependent nitroreductase-like"/>
    <property type="match status" value="1"/>
</dbReference>
<proteinExistence type="predicted"/>
<dbReference type="AlphaFoldDB" id="A0A0S7WIL9"/>
<evidence type="ECO:0000313" key="3">
    <source>
        <dbReference type="Proteomes" id="UP000051124"/>
    </source>
</evidence>
<name>A0A0S7WIL9_UNCT6</name>
<comment type="caution">
    <text evidence="2">The sequence shown here is derived from an EMBL/GenBank/DDBJ whole genome shotgun (WGS) entry which is preliminary data.</text>
</comment>
<dbReference type="CDD" id="cd20610">
    <property type="entry name" value="nitroreductase"/>
    <property type="match status" value="1"/>
</dbReference>
<reference evidence="2 3" key="1">
    <citation type="journal article" date="2015" name="Microbiome">
        <title>Genomic resolution of linkages in carbon, nitrogen, and sulfur cycling among widespread estuary sediment bacteria.</title>
        <authorList>
            <person name="Baker B.J."/>
            <person name="Lazar C.S."/>
            <person name="Teske A.P."/>
            <person name="Dick G.J."/>
        </authorList>
    </citation>
    <scope>NUCLEOTIDE SEQUENCE [LARGE SCALE GENOMIC DNA]</scope>
    <source>
        <strain evidence="2">DG_26</strain>
    </source>
</reference>
<evidence type="ECO:0000259" key="1">
    <source>
        <dbReference type="Pfam" id="PF00881"/>
    </source>
</evidence>
<dbReference type="Pfam" id="PF00881">
    <property type="entry name" value="Nitroreductase"/>
    <property type="match status" value="1"/>
</dbReference>
<dbReference type="InterPro" id="IPR050627">
    <property type="entry name" value="Nitroreductase/BluB"/>
</dbReference>
<protein>
    <recommendedName>
        <fullName evidence="1">Nitroreductase domain-containing protein</fullName>
    </recommendedName>
</protein>
<dbReference type="GO" id="GO:0016491">
    <property type="term" value="F:oxidoreductase activity"/>
    <property type="evidence" value="ECO:0007669"/>
    <property type="project" value="InterPro"/>
</dbReference>
<dbReference type="PANTHER" id="PTHR23026">
    <property type="entry name" value="NADPH NITROREDUCTASE"/>
    <property type="match status" value="1"/>
</dbReference>
<sequence length="192" mass="22007">MELEEAIRGRRSIRKFRSDPVPRNVIEELLDLAMWAPSGMNQQNWYFVVVRGEALQRLAEISRRAFDEHTERSLLQVFMDKPEIVRATRRFFYTLGNAPVALLVYRIATVEGELTDIQSVAAAIQNFLLAAYARGIGACWMTGPTHFESEINELVGVEDMRLQALVPMGYPDAYPFIPKRKKGKVNWIGFEE</sequence>
<dbReference type="PANTHER" id="PTHR23026:SF123">
    <property type="entry name" value="NAD(P)H NITROREDUCTASE RV3131-RELATED"/>
    <property type="match status" value="1"/>
</dbReference>
<dbReference type="InterPro" id="IPR029479">
    <property type="entry name" value="Nitroreductase"/>
</dbReference>
<gene>
    <name evidence="2" type="ORF">AMJ40_04390</name>
</gene>
<feature type="domain" description="Nitroreductase" evidence="1">
    <location>
        <begin position="7"/>
        <end position="170"/>
    </location>
</feature>
<dbReference type="InterPro" id="IPR000415">
    <property type="entry name" value="Nitroreductase-like"/>
</dbReference>
<dbReference type="Gene3D" id="3.40.109.10">
    <property type="entry name" value="NADH Oxidase"/>
    <property type="match status" value="1"/>
</dbReference>
<evidence type="ECO:0000313" key="2">
    <source>
        <dbReference type="EMBL" id="KPJ49919.1"/>
    </source>
</evidence>
<dbReference type="Proteomes" id="UP000051124">
    <property type="component" value="Unassembled WGS sequence"/>
</dbReference>